<dbReference type="RefSeq" id="WP_136846216.1">
    <property type="nucleotide sequence ID" value="NZ_SSTM01000009.1"/>
</dbReference>
<dbReference type="InterPro" id="IPR051677">
    <property type="entry name" value="AfsR-DnrI-RedD_regulator"/>
</dbReference>
<evidence type="ECO:0000256" key="2">
    <source>
        <dbReference type="ARBA" id="ARBA00023163"/>
    </source>
</evidence>
<dbReference type="InterPro" id="IPR011990">
    <property type="entry name" value="TPR-like_helical_dom_sf"/>
</dbReference>
<comment type="caution">
    <text evidence="4">The sequence shown here is derived from an EMBL/GenBank/DDBJ whole genome shotgun (WGS) entry which is preliminary data.</text>
</comment>
<dbReference type="InterPro" id="IPR036388">
    <property type="entry name" value="WH-like_DNA-bd_sf"/>
</dbReference>
<feature type="domain" description="Bacterial transcriptional activator" evidence="3">
    <location>
        <begin position="723"/>
        <end position="866"/>
    </location>
</feature>
<dbReference type="AlphaFoldDB" id="A0A4T9T684"/>
<keyword evidence="1" id="KW-0805">Transcription regulation</keyword>
<reference evidence="4 5" key="1">
    <citation type="submission" date="2019-04" db="EMBL/GenBank/DDBJ databases">
        <title>Microbes associate with the intestines of laboratory mice.</title>
        <authorList>
            <person name="Navarre W."/>
            <person name="Wong E."/>
            <person name="Huang K.C."/>
            <person name="Tropini C."/>
            <person name="Ng K."/>
            <person name="Yu B."/>
        </authorList>
    </citation>
    <scope>NUCLEOTIDE SEQUENCE [LARGE SCALE GENOMIC DNA]</scope>
    <source>
        <strain evidence="4 5">NM48_B13</strain>
    </source>
</reference>
<proteinExistence type="predicted"/>
<dbReference type="InterPro" id="IPR016032">
    <property type="entry name" value="Sig_transdc_resp-reg_C-effctor"/>
</dbReference>
<dbReference type="PANTHER" id="PTHR35807:SF1">
    <property type="entry name" value="TRANSCRIPTIONAL REGULATOR REDD"/>
    <property type="match status" value="1"/>
</dbReference>
<protein>
    <recommendedName>
        <fullName evidence="3">Bacterial transcriptional activator domain-containing protein</fullName>
    </recommendedName>
</protein>
<evidence type="ECO:0000313" key="4">
    <source>
        <dbReference type="EMBL" id="TJW09476.1"/>
    </source>
</evidence>
<evidence type="ECO:0000313" key="5">
    <source>
        <dbReference type="Proteomes" id="UP000309454"/>
    </source>
</evidence>
<dbReference type="Proteomes" id="UP000309454">
    <property type="component" value="Unassembled WGS sequence"/>
</dbReference>
<dbReference type="GO" id="GO:0003677">
    <property type="term" value="F:DNA binding"/>
    <property type="evidence" value="ECO:0007669"/>
    <property type="project" value="InterPro"/>
</dbReference>
<dbReference type="InterPro" id="IPR005158">
    <property type="entry name" value="BTAD"/>
</dbReference>
<name>A0A4T9T684_9ACTN</name>
<dbReference type="SUPFAM" id="SSF46894">
    <property type="entry name" value="C-terminal effector domain of the bipartite response regulators"/>
    <property type="match status" value="1"/>
</dbReference>
<dbReference type="GO" id="GO:0006355">
    <property type="term" value="P:regulation of DNA-templated transcription"/>
    <property type="evidence" value="ECO:0007669"/>
    <property type="project" value="InterPro"/>
</dbReference>
<organism evidence="4 5">
    <name type="scientific">Parvibacter caecicola</name>
    <dbReference type="NCBI Taxonomy" id="747645"/>
    <lineage>
        <taxon>Bacteria</taxon>
        <taxon>Bacillati</taxon>
        <taxon>Actinomycetota</taxon>
        <taxon>Coriobacteriia</taxon>
        <taxon>Coriobacteriales</taxon>
        <taxon>Coriobacteriaceae</taxon>
        <taxon>Parvibacter</taxon>
    </lineage>
</organism>
<dbReference type="Pfam" id="PF03704">
    <property type="entry name" value="BTAD"/>
    <property type="match status" value="1"/>
</dbReference>
<dbReference type="OrthoDB" id="3185430at2"/>
<dbReference type="PANTHER" id="PTHR35807">
    <property type="entry name" value="TRANSCRIPTIONAL REGULATOR REDD-RELATED"/>
    <property type="match status" value="1"/>
</dbReference>
<dbReference type="SUPFAM" id="SSF48452">
    <property type="entry name" value="TPR-like"/>
    <property type="match status" value="1"/>
</dbReference>
<gene>
    <name evidence="4" type="ORF">E5982_09370</name>
</gene>
<dbReference type="EMBL" id="SSTM01000009">
    <property type="protein sequence ID" value="TJW09476.1"/>
    <property type="molecule type" value="Genomic_DNA"/>
</dbReference>
<accession>A0A4T9T684</accession>
<dbReference type="SMART" id="SM01043">
    <property type="entry name" value="BTAD"/>
    <property type="match status" value="1"/>
</dbReference>
<dbReference type="Gene3D" id="1.10.10.10">
    <property type="entry name" value="Winged helix-like DNA-binding domain superfamily/Winged helix DNA-binding domain"/>
    <property type="match status" value="1"/>
</dbReference>
<evidence type="ECO:0000256" key="1">
    <source>
        <dbReference type="ARBA" id="ARBA00023015"/>
    </source>
</evidence>
<keyword evidence="2" id="KW-0804">Transcription</keyword>
<evidence type="ECO:0000259" key="3">
    <source>
        <dbReference type="SMART" id="SM01043"/>
    </source>
</evidence>
<dbReference type="Gene3D" id="1.25.40.10">
    <property type="entry name" value="Tetratricopeptide repeat domain"/>
    <property type="match status" value="1"/>
</dbReference>
<sequence>MTNFIRDAACKGHQPQGAIPLRHNPRPHLVNQLLAERHLPRFLVAPAGFGKKTLMAEYADVVFSFEHVSWVNGGSPCFLRDLDAGTIDSDLRRFDGGLRLAVFQDVPVMDEQRAEAFGRLVNALAAAEVEVLCSLAPSADLYGELVPGRVLIDGHRLLVNVEERVPRLAEEDAVVADGLAPSACVPCLLWDERGTAQLLEGLRKEALPKEMFLALVAMLLMGRGRLEDLEGFIGAERLGETLELLAACYPYAGISLEEGRFEATQVGVEELGRAVGAVIGAHCVQLPCRNRDGMAMLAADLMLGRGESVRAFETVGCLASRGAAMRWLGHHGWDLVGGGYSREYCVAFLQASRSHGSVPPHASSAAAWGFAEMGDAKEARRLARAVVASSGSDDASRSMAALLLAMVGEGEALDRADEAVEPLLRKMQIQKSNGQPLPVSAEVLDSMAVQAALQDGTALAVSVFHEQCRRSGGGRRSWSRQLFFSAALILAHLARWQLEEEPPAFEAEEMAEDFIQECMLALDALAANGEEFGWAQVRVGDLLQELVESRRFSVSLRLRPLTTVALKRAREELAAEQGAYRRSCRQMDAERASREAARQDEFRSDSARRQKSSAARAAVFPKLRVSLFGSFVVHVGDTRVDDRLLTRRKSRTLLALLVLNHGREVSVDYLSTTFWPQTAPAAARKNFYALWSLLRRVLSVDGQCPYLIRTEMSVRVNYDLVESDLDPFEELCRQLLFSGRTETNWEELLSLASGRFGGVLLPAERENAVIQESRHRLHTNMTDALVAASGRLLTGGEPQGALWFAREALRRDQSREDVYLAQMRAQIASDQRAAALDTFFACRSYLTEQLGIDPSPRLVELYHSIIEEEVAL</sequence>
<keyword evidence="5" id="KW-1185">Reference proteome</keyword>